<evidence type="ECO:0000256" key="3">
    <source>
        <dbReference type="ARBA" id="ARBA00023002"/>
    </source>
</evidence>
<dbReference type="Pfam" id="PF12831">
    <property type="entry name" value="FAD_oxidored"/>
    <property type="match status" value="1"/>
</dbReference>
<dbReference type="PANTHER" id="PTHR43498:SF1">
    <property type="entry name" value="COB--COM HETERODISULFIDE REDUCTASE IRON-SULFUR SUBUNIT A"/>
    <property type="match status" value="1"/>
</dbReference>
<evidence type="ECO:0000313" key="8">
    <source>
        <dbReference type="Proteomes" id="UP000606494"/>
    </source>
</evidence>
<dbReference type="InterPro" id="IPR039650">
    <property type="entry name" value="HdrA-like"/>
</dbReference>
<keyword evidence="1" id="KW-0004">4Fe-4S</keyword>
<evidence type="ECO:0000256" key="4">
    <source>
        <dbReference type="ARBA" id="ARBA00023004"/>
    </source>
</evidence>
<evidence type="ECO:0000256" key="5">
    <source>
        <dbReference type="ARBA" id="ARBA00023014"/>
    </source>
</evidence>
<feature type="chain" id="PRO_5045125511" evidence="6">
    <location>
        <begin position="25"/>
        <end position="533"/>
    </location>
</feature>
<dbReference type="Gene3D" id="3.50.50.60">
    <property type="entry name" value="FAD/NAD(P)-binding domain"/>
    <property type="match status" value="1"/>
</dbReference>
<dbReference type="InterPro" id="IPR036188">
    <property type="entry name" value="FAD/NAD-bd_sf"/>
</dbReference>
<keyword evidence="2" id="KW-0479">Metal-binding</keyword>
<comment type="caution">
    <text evidence="7">The sequence shown here is derived from an EMBL/GenBank/DDBJ whole genome shotgun (WGS) entry which is preliminary data.</text>
</comment>
<keyword evidence="8" id="KW-1185">Reference proteome</keyword>
<feature type="signal peptide" evidence="6">
    <location>
        <begin position="1"/>
        <end position="24"/>
    </location>
</feature>
<dbReference type="PANTHER" id="PTHR43498">
    <property type="entry name" value="FERREDOXIN:COB-COM HETERODISULFIDE REDUCTASE SUBUNIT A"/>
    <property type="match status" value="1"/>
</dbReference>
<proteinExistence type="predicted"/>
<keyword evidence="6" id="KW-0732">Signal</keyword>
<evidence type="ECO:0000256" key="1">
    <source>
        <dbReference type="ARBA" id="ARBA00022485"/>
    </source>
</evidence>
<dbReference type="Proteomes" id="UP000606494">
    <property type="component" value="Unassembled WGS sequence"/>
</dbReference>
<keyword evidence="5" id="KW-0411">Iron-sulfur</keyword>
<keyword evidence="3" id="KW-0560">Oxidoreductase</keyword>
<name>A0ABR7Y6A9_9SPHI</name>
<dbReference type="SUPFAM" id="SSF51905">
    <property type="entry name" value="FAD/NAD(P)-binding domain"/>
    <property type="match status" value="1"/>
</dbReference>
<reference evidence="7 8" key="1">
    <citation type="submission" date="2020-08" db="EMBL/GenBank/DDBJ databases">
        <title>Sphingobacterium sp. DN00404 isolated from aquaculture water.</title>
        <authorList>
            <person name="Zhang M."/>
        </authorList>
    </citation>
    <scope>NUCLEOTIDE SEQUENCE [LARGE SCALE GENOMIC DNA]</scope>
    <source>
        <strain evidence="7 8">KCTC 32294</strain>
    </source>
</reference>
<organism evidence="7 8">
    <name type="scientific">Sphingobacterium arenae</name>
    <dbReference type="NCBI Taxonomy" id="1280598"/>
    <lineage>
        <taxon>Bacteria</taxon>
        <taxon>Pseudomonadati</taxon>
        <taxon>Bacteroidota</taxon>
        <taxon>Sphingobacteriia</taxon>
        <taxon>Sphingobacteriales</taxon>
        <taxon>Sphingobacteriaceae</taxon>
        <taxon>Sphingobacterium</taxon>
    </lineage>
</organism>
<evidence type="ECO:0000256" key="6">
    <source>
        <dbReference type="SAM" id="SignalP"/>
    </source>
</evidence>
<accession>A0ABR7Y6A9</accession>
<gene>
    <name evidence="7" type="ORF">H8B17_14765</name>
</gene>
<protein>
    <submittedName>
        <fullName evidence="7">FAD-dependent oxidoreductase</fullName>
    </submittedName>
</protein>
<evidence type="ECO:0000313" key="7">
    <source>
        <dbReference type="EMBL" id="MBD1426844.1"/>
    </source>
</evidence>
<sequence>MRKVMIKYTLLLLIVLTSIATTYANEKYDVCIYGSTSAGIVAAYTAKNMGKSVVVISPDGHIGGLSSGGLGQTDIGNKNAIGGLSREFYKQLGEVYGQDESWKFEPKEAKRIFETYIQTADIPVIYNQRIKKVNKKKAQIRSVDLADTYGSDKTTQRIEAQVFLDCTYEGDLFAMAGVSYAVGREDNSVYEETLNGYQLAAYRKQSGYHQFPNGVSPYIVPENPSSGLLPGISSGQPNPTGTGDKLVQAYNFRICLTDSAENMIPITKPEGYDPKKYELLVRLFEAQPRDRKINNYFIWSRMPNRKTDINNRGAFSTNLIGANHNWPEASFEERKRIFDEHVAHVKGLLYFYQTDERVPKELQDFVKNWGYPKDEYVEHGHFTPQLYVREGRRMIGEYIMTEHNCRGKEVITDPIGMAAYTMDSHNVQRIVVNGMVKNEGNVEVGKFPPYPISYRAILPKSKECTNLLVPVSLSASHIAFGSIRMEPVFMILGQSAAVAAVHAIDQKATVQNIDYDKLRSELIKQEQVLGISK</sequence>
<keyword evidence="4" id="KW-0408">Iron</keyword>
<dbReference type="EMBL" id="JACNYK010000004">
    <property type="protein sequence ID" value="MBD1426844.1"/>
    <property type="molecule type" value="Genomic_DNA"/>
</dbReference>
<evidence type="ECO:0000256" key="2">
    <source>
        <dbReference type="ARBA" id="ARBA00022723"/>
    </source>
</evidence>